<evidence type="ECO:0000313" key="1">
    <source>
        <dbReference type="EMBL" id="MBS3649554.1"/>
    </source>
</evidence>
<dbReference type="RefSeq" id="WP_188255111.1">
    <property type="nucleotide sequence ID" value="NZ_JABVCF010000006.1"/>
</dbReference>
<accession>A0A942DX07</accession>
<name>A0A942DX07_9HYPH</name>
<dbReference type="Proteomes" id="UP000680348">
    <property type="component" value="Unassembled WGS sequence"/>
</dbReference>
<dbReference type="EMBL" id="JAGWCR010000006">
    <property type="protein sequence ID" value="MBS3649554.1"/>
    <property type="molecule type" value="Genomic_DNA"/>
</dbReference>
<reference evidence="1" key="1">
    <citation type="submission" date="2021-04" db="EMBL/GenBank/DDBJ databases">
        <title>Pseudaminobacter soli sp. nov., isolated from paddy soil contaminated by heavy metals.</title>
        <authorList>
            <person name="Zhang K."/>
        </authorList>
    </citation>
    <scope>NUCLEOTIDE SEQUENCE</scope>
    <source>
        <strain evidence="1">19-2017</strain>
    </source>
</reference>
<gene>
    <name evidence="1" type="ORF">KEU06_13135</name>
</gene>
<keyword evidence="2" id="KW-1185">Reference proteome</keyword>
<protein>
    <submittedName>
        <fullName evidence="1">Uncharacterized protein</fullName>
    </submittedName>
</protein>
<organism evidence="1 2">
    <name type="scientific">Pseudaminobacter soli</name>
    <name type="common">ex Zhang et al. 2022</name>
    <dbReference type="NCBI Taxonomy" id="2831468"/>
    <lineage>
        <taxon>Bacteria</taxon>
        <taxon>Pseudomonadati</taxon>
        <taxon>Pseudomonadota</taxon>
        <taxon>Alphaproteobacteria</taxon>
        <taxon>Hyphomicrobiales</taxon>
        <taxon>Phyllobacteriaceae</taxon>
        <taxon>Pseudaminobacter</taxon>
    </lineage>
</organism>
<dbReference type="AlphaFoldDB" id="A0A942DX07"/>
<proteinExistence type="predicted"/>
<evidence type="ECO:0000313" key="2">
    <source>
        <dbReference type="Proteomes" id="UP000680348"/>
    </source>
</evidence>
<sequence>MLIGVAARRCSAAAEPLANKSAPEALIGRERIALIEGERLHPNPKTNFAIS</sequence>
<comment type="caution">
    <text evidence="1">The sequence shown here is derived from an EMBL/GenBank/DDBJ whole genome shotgun (WGS) entry which is preliminary data.</text>
</comment>